<dbReference type="GO" id="GO:0005886">
    <property type="term" value="C:plasma membrane"/>
    <property type="evidence" value="ECO:0007669"/>
    <property type="project" value="UniProtKB-SubCell"/>
</dbReference>
<dbReference type="Proteomes" id="UP000824782">
    <property type="component" value="Unassembled WGS sequence"/>
</dbReference>
<evidence type="ECO:0000313" key="5">
    <source>
        <dbReference type="EMBL" id="KAG8542821.1"/>
    </source>
</evidence>
<organism evidence="5 6">
    <name type="scientific">Engystomops pustulosus</name>
    <name type="common">Tungara frog</name>
    <name type="synonym">Physalaemus pustulosus</name>
    <dbReference type="NCBI Taxonomy" id="76066"/>
    <lineage>
        <taxon>Eukaryota</taxon>
        <taxon>Metazoa</taxon>
        <taxon>Chordata</taxon>
        <taxon>Craniata</taxon>
        <taxon>Vertebrata</taxon>
        <taxon>Euteleostomi</taxon>
        <taxon>Amphibia</taxon>
        <taxon>Batrachia</taxon>
        <taxon>Anura</taxon>
        <taxon>Neobatrachia</taxon>
        <taxon>Hyloidea</taxon>
        <taxon>Leptodactylidae</taxon>
        <taxon>Leiuperinae</taxon>
        <taxon>Engystomops</taxon>
    </lineage>
</organism>
<evidence type="ECO:0000256" key="1">
    <source>
        <dbReference type="ARBA" id="ARBA00004651"/>
    </source>
</evidence>
<evidence type="ECO:0000256" key="2">
    <source>
        <dbReference type="ARBA" id="ARBA00022475"/>
    </source>
</evidence>
<feature type="region of interest" description="Disordered" evidence="4">
    <location>
        <begin position="1"/>
        <end position="25"/>
    </location>
</feature>
<dbReference type="InterPro" id="IPR023275">
    <property type="entry name" value="Aquaporin_3"/>
</dbReference>
<dbReference type="EMBL" id="WNYA01004406">
    <property type="protein sequence ID" value="KAG8542821.1"/>
    <property type="molecule type" value="Genomic_DNA"/>
</dbReference>
<sequence length="88" mass="9802">MGGVRSKLISSHTHNTSHTRIHYSAGSITPRLSNMGRQKEVLNSINSMLRIRNKLLRQALSECLGTLILVTSPVTAPQINLTHRDDEK</sequence>
<keyword evidence="3" id="KW-0677">Repeat</keyword>
<accession>A0AAV6Z107</accession>
<keyword evidence="6" id="KW-1185">Reference proteome</keyword>
<dbReference type="AlphaFoldDB" id="A0AAV6Z107"/>
<keyword evidence="2" id="KW-1003">Cell membrane</keyword>
<comment type="subcellular location">
    <subcellularLocation>
        <location evidence="1">Cell membrane</location>
        <topology evidence="1">Multi-pass membrane protein</topology>
    </subcellularLocation>
</comment>
<evidence type="ECO:0000313" key="6">
    <source>
        <dbReference type="Proteomes" id="UP000824782"/>
    </source>
</evidence>
<reference evidence="5" key="1">
    <citation type="thesis" date="2020" institute="ProQuest LLC" country="789 East Eisenhower Parkway, Ann Arbor, MI, USA">
        <title>Comparative Genomics and Chromosome Evolution.</title>
        <authorList>
            <person name="Mudd A.B."/>
        </authorList>
    </citation>
    <scope>NUCLEOTIDE SEQUENCE</scope>
    <source>
        <strain evidence="5">237g6f4</strain>
        <tissue evidence="5">Blood</tissue>
    </source>
</reference>
<proteinExistence type="predicted"/>
<evidence type="ECO:0000256" key="3">
    <source>
        <dbReference type="ARBA" id="ARBA00022737"/>
    </source>
</evidence>
<evidence type="ECO:0000256" key="4">
    <source>
        <dbReference type="SAM" id="MobiDB-lite"/>
    </source>
</evidence>
<dbReference type="PRINTS" id="PR02015">
    <property type="entry name" value="AQUAPORIN3"/>
</dbReference>
<name>A0AAV6Z107_ENGPU</name>
<gene>
    <name evidence="5" type="ORF">GDO81_026055</name>
</gene>
<comment type="caution">
    <text evidence="5">The sequence shown here is derived from an EMBL/GenBank/DDBJ whole genome shotgun (WGS) entry which is preliminary data.</text>
</comment>
<protein>
    <submittedName>
        <fullName evidence="5">Uncharacterized protein</fullName>
    </submittedName>
</protein>
<keyword evidence="2" id="KW-0472">Membrane</keyword>